<accession>A0A9D1VUW5</accession>
<sequence>MRIVGGKFRGRVLASFKGKDVRPTSDRAKEALFNILAPEISGANVLDLFCGTGGIGLEALSRGADLVVFNDVSADSLAILRKNLALLRTDAKIYNLDYAALLDRIDVTFDVIYIDPPYKSGFGADALRRIAARRLLNTGGVAVLESDRPWEGEIEGLVRYDERKYGIAYLTFFTPD</sequence>
<dbReference type="InterPro" id="IPR029063">
    <property type="entry name" value="SAM-dependent_MTases_sf"/>
</dbReference>
<dbReference type="EMBL" id="DXFD01000083">
    <property type="protein sequence ID" value="HIX47112.1"/>
    <property type="molecule type" value="Genomic_DNA"/>
</dbReference>
<evidence type="ECO:0000256" key="2">
    <source>
        <dbReference type="ARBA" id="ARBA00022679"/>
    </source>
</evidence>
<evidence type="ECO:0000313" key="4">
    <source>
        <dbReference type="Proteomes" id="UP000824249"/>
    </source>
</evidence>
<keyword evidence="2 3" id="KW-0808">Transferase</keyword>
<evidence type="ECO:0000256" key="1">
    <source>
        <dbReference type="ARBA" id="ARBA00022603"/>
    </source>
</evidence>
<dbReference type="SUPFAM" id="SSF53335">
    <property type="entry name" value="S-adenosyl-L-methionine-dependent methyltransferases"/>
    <property type="match status" value="1"/>
</dbReference>
<comment type="caution">
    <text evidence="3">The sequence shown here is derived from an EMBL/GenBank/DDBJ whole genome shotgun (WGS) entry which is preliminary data.</text>
</comment>
<dbReference type="EC" id="2.1.1.171" evidence="3"/>
<dbReference type="InterPro" id="IPR004398">
    <property type="entry name" value="RNA_MeTrfase_RsmD"/>
</dbReference>
<dbReference type="GO" id="GO:0052913">
    <property type="term" value="F:16S rRNA (guanine(966)-N(2))-methyltransferase activity"/>
    <property type="evidence" value="ECO:0007669"/>
    <property type="project" value="UniProtKB-EC"/>
</dbReference>
<dbReference type="Gene3D" id="3.40.50.150">
    <property type="entry name" value="Vaccinia Virus protein VP39"/>
    <property type="match status" value="1"/>
</dbReference>
<protein>
    <submittedName>
        <fullName evidence="3">16S rRNA (Guanine(966)-N(2))-methyltransferase RsmD</fullName>
        <ecNumber evidence="3">2.1.1.171</ecNumber>
    </submittedName>
</protein>
<dbReference type="PANTHER" id="PTHR43542:SF1">
    <property type="entry name" value="METHYLTRANSFERASE"/>
    <property type="match status" value="1"/>
</dbReference>
<evidence type="ECO:0000313" key="3">
    <source>
        <dbReference type="EMBL" id="HIX47112.1"/>
    </source>
</evidence>
<dbReference type="Pfam" id="PF03602">
    <property type="entry name" value="Cons_hypoth95"/>
    <property type="match status" value="1"/>
</dbReference>
<dbReference type="GO" id="GO:0003676">
    <property type="term" value="F:nucleic acid binding"/>
    <property type="evidence" value="ECO:0007669"/>
    <property type="project" value="InterPro"/>
</dbReference>
<dbReference type="CDD" id="cd02440">
    <property type="entry name" value="AdoMet_MTases"/>
    <property type="match status" value="1"/>
</dbReference>
<gene>
    <name evidence="3" type="primary">rsmD</name>
    <name evidence="3" type="ORF">H9737_05445</name>
</gene>
<dbReference type="PANTHER" id="PTHR43542">
    <property type="entry name" value="METHYLTRANSFERASE"/>
    <property type="match status" value="1"/>
</dbReference>
<reference evidence="3" key="2">
    <citation type="submission" date="2021-04" db="EMBL/GenBank/DDBJ databases">
        <authorList>
            <person name="Gilroy R."/>
        </authorList>
    </citation>
    <scope>NUCLEOTIDE SEQUENCE</scope>
    <source>
        <strain evidence="3">26628</strain>
    </source>
</reference>
<dbReference type="Proteomes" id="UP000824249">
    <property type="component" value="Unassembled WGS sequence"/>
</dbReference>
<proteinExistence type="predicted"/>
<dbReference type="AlphaFoldDB" id="A0A9D1VUW5"/>
<name>A0A9D1VUW5_9FIRM</name>
<keyword evidence="1 3" id="KW-0489">Methyltransferase</keyword>
<dbReference type="PROSITE" id="PS00092">
    <property type="entry name" value="N6_MTASE"/>
    <property type="match status" value="1"/>
</dbReference>
<dbReference type="InterPro" id="IPR002052">
    <property type="entry name" value="DNA_methylase_N6_adenine_CS"/>
</dbReference>
<organism evidence="3 4">
    <name type="scientific">Candidatus Borkfalkia faecigallinarum</name>
    <dbReference type="NCBI Taxonomy" id="2838509"/>
    <lineage>
        <taxon>Bacteria</taxon>
        <taxon>Bacillati</taxon>
        <taxon>Bacillota</taxon>
        <taxon>Clostridia</taxon>
        <taxon>Christensenellales</taxon>
        <taxon>Christensenellaceae</taxon>
        <taxon>Candidatus Borkfalkia</taxon>
    </lineage>
</organism>
<reference evidence="3" key="1">
    <citation type="journal article" date="2021" name="PeerJ">
        <title>Extensive microbial diversity within the chicken gut microbiome revealed by metagenomics and culture.</title>
        <authorList>
            <person name="Gilroy R."/>
            <person name="Ravi A."/>
            <person name="Getino M."/>
            <person name="Pursley I."/>
            <person name="Horton D.L."/>
            <person name="Alikhan N.F."/>
            <person name="Baker D."/>
            <person name="Gharbi K."/>
            <person name="Hall N."/>
            <person name="Watson M."/>
            <person name="Adriaenssens E.M."/>
            <person name="Foster-Nyarko E."/>
            <person name="Jarju S."/>
            <person name="Secka A."/>
            <person name="Antonio M."/>
            <person name="Oren A."/>
            <person name="Chaudhuri R.R."/>
            <person name="La Ragione R."/>
            <person name="Hildebrand F."/>
            <person name="Pallen M.J."/>
        </authorList>
    </citation>
    <scope>NUCLEOTIDE SEQUENCE</scope>
    <source>
        <strain evidence="3">26628</strain>
    </source>
</reference>
<dbReference type="PIRSF" id="PIRSF004553">
    <property type="entry name" value="CHP00095"/>
    <property type="match status" value="1"/>
</dbReference>
<dbReference type="NCBIfam" id="TIGR00095">
    <property type="entry name" value="16S rRNA (guanine(966)-N(2))-methyltransferase RsmD"/>
    <property type="match status" value="1"/>
</dbReference>